<dbReference type="Gene3D" id="1.10.3110.10">
    <property type="entry name" value="protoporphyrinogen ix oxidase, domain 3"/>
    <property type="match status" value="1"/>
</dbReference>
<evidence type="ECO:0000256" key="8">
    <source>
        <dbReference type="ARBA" id="ARBA00022630"/>
    </source>
</evidence>
<dbReference type="EMBL" id="CP121270">
    <property type="protein sequence ID" value="WFP26890.1"/>
    <property type="molecule type" value="Genomic_DNA"/>
</dbReference>
<dbReference type="Pfam" id="PF01593">
    <property type="entry name" value="Amino_oxidase"/>
    <property type="match status" value="1"/>
</dbReference>
<comment type="cofactor">
    <cofactor evidence="2 12">
        <name>FAD</name>
        <dbReference type="ChEBI" id="CHEBI:57692"/>
    </cofactor>
</comment>
<evidence type="ECO:0000256" key="10">
    <source>
        <dbReference type="ARBA" id="ARBA00023002"/>
    </source>
</evidence>
<evidence type="ECO:0000313" key="15">
    <source>
        <dbReference type="Proteomes" id="UP001213504"/>
    </source>
</evidence>
<evidence type="ECO:0000256" key="2">
    <source>
        <dbReference type="ARBA" id="ARBA00001974"/>
    </source>
</evidence>
<organism evidence="14 15">
    <name type="scientific">Gordonia hongkongensis</name>
    <dbReference type="NCBI Taxonomy" id="1701090"/>
    <lineage>
        <taxon>Bacteria</taxon>
        <taxon>Bacillati</taxon>
        <taxon>Actinomycetota</taxon>
        <taxon>Actinomycetes</taxon>
        <taxon>Mycobacteriales</taxon>
        <taxon>Gordoniaceae</taxon>
        <taxon>Gordonia</taxon>
    </lineage>
</organism>
<comment type="function">
    <text evidence="3 12">Involved in coproporphyrin-dependent heme b biosynthesis. Catalyzes the oxidation of coproporphyrinogen III to coproporphyrin III.</text>
</comment>
<dbReference type="PANTHER" id="PTHR42923:SF3">
    <property type="entry name" value="PROTOPORPHYRINOGEN OXIDASE"/>
    <property type="match status" value="1"/>
</dbReference>
<feature type="domain" description="Amine oxidase" evidence="13">
    <location>
        <begin position="14"/>
        <end position="464"/>
    </location>
</feature>
<comment type="subcellular location">
    <subcellularLocation>
        <location evidence="12">Cytoplasm</location>
    </subcellularLocation>
</comment>
<protein>
    <recommendedName>
        <fullName evidence="7 12">Coproporphyrinogen III oxidase</fullName>
        <ecNumber evidence="6 12">1.3.3.15</ecNumber>
    </recommendedName>
</protein>
<dbReference type="NCBIfam" id="TIGR00562">
    <property type="entry name" value="proto_IX_ox"/>
    <property type="match status" value="1"/>
</dbReference>
<dbReference type="GO" id="GO:0004729">
    <property type="term" value="F:oxygen-dependent protoporphyrinogen oxidase activity"/>
    <property type="evidence" value="ECO:0007669"/>
    <property type="project" value="UniProtKB-UniRule"/>
</dbReference>
<evidence type="ECO:0000256" key="4">
    <source>
        <dbReference type="ARBA" id="ARBA00004744"/>
    </source>
</evidence>
<reference evidence="14" key="1">
    <citation type="submission" date="2023-04" db="EMBL/GenBank/DDBJ databases">
        <title>Complete genome sequence of a phthalic acid esters degrading bacterial strain.</title>
        <authorList>
            <person name="Weng L."/>
            <person name="Jia Y."/>
            <person name="Ren L."/>
        </authorList>
    </citation>
    <scope>NUCLEOTIDE SEQUENCE</scope>
    <source>
        <strain evidence="14">RL-LY01</strain>
    </source>
</reference>
<dbReference type="Gene3D" id="3.90.660.20">
    <property type="entry name" value="Protoporphyrinogen oxidase, mitochondrial, domain 2"/>
    <property type="match status" value="1"/>
</dbReference>
<evidence type="ECO:0000256" key="9">
    <source>
        <dbReference type="ARBA" id="ARBA00022827"/>
    </source>
</evidence>
<dbReference type="InterPro" id="IPR036188">
    <property type="entry name" value="FAD/NAD-bd_sf"/>
</dbReference>
<keyword evidence="10 12" id="KW-0560">Oxidoreductase</keyword>
<evidence type="ECO:0000256" key="3">
    <source>
        <dbReference type="ARBA" id="ARBA00002185"/>
    </source>
</evidence>
<comment type="pathway">
    <text evidence="4 12">Porphyrin-containing compound metabolism; protoheme biosynthesis.</text>
</comment>
<evidence type="ECO:0000256" key="5">
    <source>
        <dbReference type="ARBA" id="ARBA00008310"/>
    </source>
</evidence>
<dbReference type="Proteomes" id="UP001213504">
    <property type="component" value="Chromosome"/>
</dbReference>
<dbReference type="RefSeq" id="WP_165630163.1">
    <property type="nucleotide sequence ID" value="NZ_CP121270.1"/>
</dbReference>
<dbReference type="PRINTS" id="PR00368">
    <property type="entry name" value="FADPNR"/>
</dbReference>
<dbReference type="InterPro" id="IPR050464">
    <property type="entry name" value="Zeta_carotene_desat/Oxidored"/>
</dbReference>
<evidence type="ECO:0000259" key="13">
    <source>
        <dbReference type="Pfam" id="PF01593"/>
    </source>
</evidence>
<dbReference type="GO" id="GO:0005737">
    <property type="term" value="C:cytoplasm"/>
    <property type="evidence" value="ECO:0007669"/>
    <property type="project" value="UniProtKB-SubCell"/>
</dbReference>
<proteinExistence type="inferred from homology"/>
<comment type="similarity">
    <text evidence="5 12">Belongs to the protoporphyrinogen/coproporphyrinogen oxidase family. Coproporphyrinogen III oxidase subfamily.</text>
</comment>
<keyword evidence="9 12" id="KW-0274">FAD</keyword>
<dbReference type="GO" id="GO:0006783">
    <property type="term" value="P:heme biosynthetic process"/>
    <property type="evidence" value="ECO:0007669"/>
    <property type="project" value="UniProtKB-UniRule"/>
</dbReference>
<dbReference type="EC" id="1.3.3.15" evidence="6 12"/>
<evidence type="ECO:0000313" key="14">
    <source>
        <dbReference type="EMBL" id="WFP26890.1"/>
    </source>
</evidence>
<dbReference type="SUPFAM" id="SSF51905">
    <property type="entry name" value="FAD/NAD(P)-binding domain"/>
    <property type="match status" value="1"/>
</dbReference>
<dbReference type="InterPro" id="IPR002937">
    <property type="entry name" value="Amino_oxidase"/>
</dbReference>
<gene>
    <name evidence="14" type="primary">hemG</name>
    <name evidence="14" type="ORF">P9A14_10590</name>
</gene>
<dbReference type="Gene3D" id="3.50.50.60">
    <property type="entry name" value="FAD/NAD(P)-binding domain"/>
    <property type="match status" value="1"/>
</dbReference>
<evidence type="ECO:0000256" key="7">
    <source>
        <dbReference type="ARBA" id="ARBA00019046"/>
    </source>
</evidence>
<sequence>MSPRVRIAIVGGGISGLTAAYRLRRALGPDAHLDLLEASGRVGGVLHTTTVGGRAVDVGAEAFIVRRPEALELVTELGLADRIVSPTPRRPAVWSGKRLHPLPSPALMGIPAGPAVVDGLADPEDVDRMSGEPDRSMRWEAGNDTSVGQLVADRFGPSVVARSVDPMLGGVYSSLADDIGVREALPALATRLDAGAPSLTAAVGDLIAAGAGASGPVFGALVGGYAVLLDALRAAAGVEPEISCPVTEVTPSGAGWVLDFGTARDPRPYDAVLLAVPAWRAGELLGRSAPDLSAPLRAVRGASSVVVSIALAPGTELPDHSGVLVGTGEGLRAKAFTFSSQKWAHLSDADRPVSVRASFGRFGAVVPDETTEPGVDDRLRREALEDLDEVCRAAGVAPVSSRVVDAYVQRWDDGLPVYAPGHLAAMSQVLAARPSRLALAGSSYVGVGVPACIGRAGRAAAELLADLT</sequence>
<accession>A0AAX3TD42</accession>
<evidence type="ECO:0000256" key="1">
    <source>
        <dbReference type="ARBA" id="ARBA00001755"/>
    </source>
</evidence>
<keyword evidence="12" id="KW-0963">Cytoplasm</keyword>
<keyword evidence="11 12" id="KW-0350">Heme biosynthesis</keyword>
<dbReference type="AlphaFoldDB" id="A0AAX3TD42"/>
<name>A0AAX3TD42_9ACTN</name>
<dbReference type="PANTHER" id="PTHR42923">
    <property type="entry name" value="PROTOPORPHYRINOGEN OXIDASE"/>
    <property type="match status" value="1"/>
</dbReference>
<dbReference type="SUPFAM" id="SSF54373">
    <property type="entry name" value="FAD-linked reductases, C-terminal domain"/>
    <property type="match status" value="1"/>
</dbReference>
<comment type="catalytic activity">
    <reaction evidence="1">
        <text>coproporphyrinogen III + 3 O2 = coproporphyrin III + 3 H2O2</text>
        <dbReference type="Rhea" id="RHEA:43436"/>
        <dbReference type="ChEBI" id="CHEBI:15379"/>
        <dbReference type="ChEBI" id="CHEBI:16240"/>
        <dbReference type="ChEBI" id="CHEBI:57309"/>
        <dbReference type="ChEBI" id="CHEBI:131725"/>
        <dbReference type="EC" id="1.3.3.15"/>
    </reaction>
    <physiologicalReaction direction="left-to-right" evidence="1">
        <dbReference type="Rhea" id="RHEA:43437"/>
    </physiologicalReaction>
</comment>
<evidence type="ECO:0000256" key="12">
    <source>
        <dbReference type="RuleBase" id="RU364052"/>
    </source>
</evidence>
<dbReference type="InterPro" id="IPR004572">
    <property type="entry name" value="Protoporphyrinogen_oxidase"/>
</dbReference>
<keyword evidence="8 12" id="KW-0285">Flavoprotein</keyword>
<evidence type="ECO:0000256" key="11">
    <source>
        <dbReference type="ARBA" id="ARBA00023133"/>
    </source>
</evidence>
<evidence type="ECO:0000256" key="6">
    <source>
        <dbReference type="ARBA" id="ARBA00012402"/>
    </source>
</evidence>